<proteinExistence type="predicted"/>
<comment type="caution">
    <text evidence="1">The sequence shown here is derived from an EMBL/GenBank/DDBJ whole genome shotgun (WGS) entry which is preliminary data.</text>
</comment>
<reference evidence="1" key="1">
    <citation type="submission" date="2023-05" db="EMBL/GenBank/DDBJ databases">
        <authorList>
            <person name="Zhang X."/>
        </authorList>
    </citation>
    <scope>NUCLEOTIDE SEQUENCE</scope>
    <source>
        <strain evidence="1">YF14B1</strain>
    </source>
</reference>
<sequence length="125" mass="14064">MVIKKPEFTLSDTIKDIQLAIVTLSAVGLQDGCRYADIFAAAEKARLSLCLAETGLKLRLQYMDQPYEETLVIAMQPIEDEDGLPSVFTVNHWDWGIGLGIACCDWNNVEDDWHADSDWVFVVLE</sequence>
<evidence type="ECO:0000313" key="1">
    <source>
        <dbReference type="EMBL" id="MDJ1480229.1"/>
    </source>
</evidence>
<dbReference type="AlphaFoldDB" id="A0AAE3U826"/>
<accession>A0AAE3U826</accession>
<dbReference type="EMBL" id="JASJOS010000003">
    <property type="protein sequence ID" value="MDJ1480229.1"/>
    <property type="molecule type" value="Genomic_DNA"/>
</dbReference>
<organism evidence="1 2">
    <name type="scientific">Xanthocytophaga flava</name>
    <dbReference type="NCBI Taxonomy" id="3048013"/>
    <lineage>
        <taxon>Bacteria</taxon>
        <taxon>Pseudomonadati</taxon>
        <taxon>Bacteroidota</taxon>
        <taxon>Cytophagia</taxon>
        <taxon>Cytophagales</taxon>
        <taxon>Rhodocytophagaceae</taxon>
        <taxon>Xanthocytophaga</taxon>
    </lineage>
</organism>
<protein>
    <submittedName>
        <fullName evidence="1">Uncharacterized protein</fullName>
    </submittedName>
</protein>
<dbReference type="Proteomes" id="UP001241110">
    <property type="component" value="Unassembled WGS sequence"/>
</dbReference>
<name>A0AAE3U826_9BACT</name>
<dbReference type="RefSeq" id="WP_313976803.1">
    <property type="nucleotide sequence ID" value="NZ_JASJOS010000003.1"/>
</dbReference>
<gene>
    <name evidence="1" type="ORF">QNI16_07015</name>
</gene>
<evidence type="ECO:0000313" key="2">
    <source>
        <dbReference type="Proteomes" id="UP001241110"/>
    </source>
</evidence>